<dbReference type="RefSeq" id="WP_311632637.1">
    <property type="nucleotide sequence ID" value="NZ_JAVREN010000043.1"/>
</dbReference>
<feature type="region of interest" description="Disordered" evidence="2">
    <location>
        <begin position="151"/>
        <end position="177"/>
    </location>
</feature>
<keyword evidence="5" id="KW-0547">Nucleotide-binding</keyword>
<evidence type="ECO:0000313" key="6">
    <source>
        <dbReference type="Proteomes" id="UP001183388"/>
    </source>
</evidence>
<evidence type="ECO:0000256" key="2">
    <source>
        <dbReference type="SAM" id="MobiDB-lite"/>
    </source>
</evidence>
<evidence type="ECO:0000256" key="1">
    <source>
        <dbReference type="ARBA" id="ARBA00022527"/>
    </source>
</evidence>
<feature type="domain" description="Histidine kinase/HSP90-like ATPase" evidence="4">
    <location>
        <begin position="16"/>
        <end position="142"/>
    </location>
</feature>
<keyword evidence="1" id="KW-0808">Transferase</keyword>
<dbReference type="PANTHER" id="PTHR35526:SF3">
    <property type="entry name" value="ANTI-SIGMA-F FACTOR RSBW"/>
    <property type="match status" value="1"/>
</dbReference>
<dbReference type="CDD" id="cd16936">
    <property type="entry name" value="HATPase_RsbW-like"/>
    <property type="match status" value="1"/>
</dbReference>
<dbReference type="EMBL" id="JAVREN010000043">
    <property type="protein sequence ID" value="MDT0309675.1"/>
    <property type="molecule type" value="Genomic_DNA"/>
</dbReference>
<dbReference type="Proteomes" id="UP001183388">
    <property type="component" value="Unassembled WGS sequence"/>
</dbReference>
<name>A0ABU2LDV8_9ACTN</name>
<gene>
    <name evidence="5" type="ORF">RM780_22340</name>
</gene>
<feature type="transmembrane region" description="Helical" evidence="3">
    <location>
        <begin position="12"/>
        <end position="32"/>
    </location>
</feature>
<proteinExistence type="predicted"/>
<keyword evidence="6" id="KW-1185">Reference proteome</keyword>
<dbReference type="InterPro" id="IPR050267">
    <property type="entry name" value="Anti-sigma-factor_SerPK"/>
</dbReference>
<keyword evidence="5" id="KW-0067">ATP-binding</keyword>
<dbReference type="GO" id="GO:0005524">
    <property type="term" value="F:ATP binding"/>
    <property type="evidence" value="ECO:0007669"/>
    <property type="project" value="UniProtKB-KW"/>
</dbReference>
<sequence length="197" mass="21375">MTADQGSPSWLYVASLRLAAVSTAASVARAFVRQHLMYLKLPDQVEDAELVVSELVSNAVVATGIADPDVKLHEIQGEHLIAVQLRVVDSRLYIEVWDRSTTAPVKQDANDEAEHGRGLVLIEGTAKRWGVARPPAGGKVVWAELVIGTPPIPRDSPSTRPDLQRRVPQATRPPRGEVSEMASVALLERVLEGLGRV</sequence>
<dbReference type="Pfam" id="PF13581">
    <property type="entry name" value="HATPase_c_2"/>
    <property type="match status" value="1"/>
</dbReference>
<comment type="caution">
    <text evidence="5">The sequence shown here is derived from an EMBL/GenBank/DDBJ whole genome shotgun (WGS) entry which is preliminary data.</text>
</comment>
<dbReference type="PANTHER" id="PTHR35526">
    <property type="entry name" value="ANTI-SIGMA-F FACTOR RSBW-RELATED"/>
    <property type="match status" value="1"/>
</dbReference>
<keyword evidence="3" id="KW-0472">Membrane</keyword>
<keyword evidence="3" id="KW-0812">Transmembrane</keyword>
<dbReference type="Gene3D" id="3.30.565.10">
    <property type="entry name" value="Histidine kinase-like ATPase, C-terminal domain"/>
    <property type="match status" value="1"/>
</dbReference>
<keyword evidence="1" id="KW-0418">Kinase</keyword>
<dbReference type="InterPro" id="IPR036890">
    <property type="entry name" value="HATPase_C_sf"/>
</dbReference>
<evidence type="ECO:0000313" key="5">
    <source>
        <dbReference type="EMBL" id="MDT0309675.1"/>
    </source>
</evidence>
<organism evidence="5 6">
    <name type="scientific">Streptomyces boetiae</name>
    <dbReference type="NCBI Taxonomy" id="3075541"/>
    <lineage>
        <taxon>Bacteria</taxon>
        <taxon>Bacillati</taxon>
        <taxon>Actinomycetota</taxon>
        <taxon>Actinomycetes</taxon>
        <taxon>Kitasatosporales</taxon>
        <taxon>Streptomycetaceae</taxon>
        <taxon>Streptomyces</taxon>
    </lineage>
</organism>
<dbReference type="InterPro" id="IPR003594">
    <property type="entry name" value="HATPase_dom"/>
</dbReference>
<keyword evidence="3" id="KW-1133">Transmembrane helix</keyword>
<protein>
    <submittedName>
        <fullName evidence="5">ATP-binding protein</fullName>
    </submittedName>
</protein>
<reference evidence="6" key="1">
    <citation type="submission" date="2023-07" db="EMBL/GenBank/DDBJ databases">
        <title>30 novel species of actinomycetes from the DSMZ collection.</title>
        <authorList>
            <person name="Nouioui I."/>
        </authorList>
    </citation>
    <scope>NUCLEOTIDE SEQUENCE [LARGE SCALE GENOMIC DNA]</scope>
    <source>
        <strain evidence="6">DSM 44917</strain>
    </source>
</reference>
<accession>A0ABU2LDV8</accession>
<keyword evidence="1" id="KW-0723">Serine/threonine-protein kinase</keyword>
<evidence type="ECO:0000259" key="4">
    <source>
        <dbReference type="Pfam" id="PF13581"/>
    </source>
</evidence>
<dbReference type="SUPFAM" id="SSF55874">
    <property type="entry name" value="ATPase domain of HSP90 chaperone/DNA topoisomerase II/histidine kinase"/>
    <property type="match status" value="1"/>
</dbReference>
<evidence type="ECO:0000256" key="3">
    <source>
        <dbReference type="SAM" id="Phobius"/>
    </source>
</evidence>